<dbReference type="GeneID" id="103254609"/>
<evidence type="ECO:0000256" key="2">
    <source>
        <dbReference type="ARBA" id="ARBA00023125"/>
    </source>
</evidence>
<gene>
    <name evidence="9" type="primary">FOXR2</name>
</gene>
<dbReference type="PROSITE" id="PS50039">
    <property type="entry name" value="FORK_HEAD_3"/>
    <property type="match status" value="1"/>
</dbReference>
<dbReference type="Pfam" id="PF00250">
    <property type="entry name" value="Forkhead"/>
    <property type="match status" value="1"/>
</dbReference>
<evidence type="ECO:0000313" key="8">
    <source>
        <dbReference type="Proteomes" id="UP000189704"/>
    </source>
</evidence>
<evidence type="ECO:0000256" key="4">
    <source>
        <dbReference type="ARBA" id="ARBA00023242"/>
    </source>
</evidence>
<dbReference type="GO" id="GO:1990837">
    <property type="term" value="F:sequence-specific double-stranded DNA binding"/>
    <property type="evidence" value="ECO:0007669"/>
    <property type="project" value="TreeGrafter"/>
</dbReference>
<dbReference type="GO" id="GO:0003700">
    <property type="term" value="F:DNA-binding transcription factor activity"/>
    <property type="evidence" value="ECO:0007669"/>
    <property type="project" value="InterPro"/>
</dbReference>
<evidence type="ECO:0000256" key="3">
    <source>
        <dbReference type="ARBA" id="ARBA00023163"/>
    </source>
</evidence>
<dbReference type="Gene3D" id="1.10.10.10">
    <property type="entry name" value="Winged helix-like DNA-binding domain superfamily/Winged helix DNA-binding domain"/>
    <property type="match status" value="1"/>
</dbReference>
<evidence type="ECO:0000256" key="1">
    <source>
        <dbReference type="ARBA" id="ARBA00023015"/>
    </source>
</evidence>
<name>A0A1U7T3B4_CARSF</name>
<evidence type="ECO:0000259" key="7">
    <source>
        <dbReference type="PROSITE" id="PS50039"/>
    </source>
</evidence>
<proteinExistence type="predicted"/>
<comment type="subcellular location">
    <subcellularLocation>
        <location evidence="5">Nucleus</location>
    </subcellularLocation>
</comment>
<evidence type="ECO:0000256" key="5">
    <source>
        <dbReference type="PROSITE-ProRule" id="PRU00089"/>
    </source>
</evidence>
<feature type="DNA-binding region" description="Fork-head" evidence="5">
    <location>
        <begin position="197"/>
        <end position="289"/>
    </location>
</feature>
<feature type="compositionally biased region" description="Low complexity" evidence="6">
    <location>
        <begin position="130"/>
        <end position="142"/>
    </location>
</feature>
<accession>A0A1U7T3B4</accession>
<dbReference type="PRINTS" id="PR00053">
    <property type="entry name" value="FORKHEAD"/>
</dbReference>
<dbReference type="Proteomes" id="UP000189704">
    <property type="component" value="Unplaced"/>
</dbReference>
<organism evidence="8 9">
    <name type="scientific">Carlito syrichta</name>
    <name type="common">Philippine tarsier</name>
    <name type="synonym">Tarsius syrichta</name>
    <dbReference type="NCBI Taxonomy" id="1868482"/>
    <lineage>
        <taxon>Eukaryota</taxon>
        <taxon>Metazoa</taxon>
        <taxon>Chordata</taxon>
        <taxon>Craniata</taxon>
        <taxon>Vertebrata</taxon>
        <taxon>Euteleostomi</taxon>
        <taxon>Mammalia</taxon>
        <taxon>Eutheria</taxon>
        <taxon>Euarchontoglires</taxon>
        <taxon>Primates</taxon>
        <taxon>Haplorrhini</taxon>
        <taxon>Tarsiiformes</taxon>
        <taxon>Tarsiidae</taxon>
        <taxon>Carlito</taxon>
    </lineage>
</organism>
<dbReference type="SUPFAM" id="SSF46785">
    <property type="entry name" value="Winged helix' DNA-binding domain"/>
    <property type="match status" value="1"/>
</dbReference>
<keyword evidence="3" id="KW-0804">Transcription</keyword>
<dbReference type="InterPro" id="IPR036390">
    <property type="entry name" value="WH_DNA-bd_sf"/>
</dbReference>
<dbReference type="OrthoDB" id="10070006at2759"/>
<dbReference type="SMART" id="SM00339">
    <property type="entry name" value="FH"/>
    <property type="match status" value="1"/>
</dbReference>
<dbReference type="CDD" id="cd20036">
    <property type="entry name" value="FH_FOXR"/>
    <property type="match status" value="1"/>
</dbReference>
<feature type="compositionally biased region" description="Basic and acidic residues" evidence="6">
    <location>
        <begin position="55"/>
        <end position="67"/>
    </location>
</feature>
<sequence length="317" mass="36475">MDMNLKDREFWYSLHGQVPGLLDWDMENEFFLTCTTDQLPLAEQNLVKYRMQTMKHPEVPQEKRPSPDNDGPQCEPNLWMWVNPNIVCPHGSQKAPEPSKKKALTRMLPSLLPPLKTEEFSSSEATVVDSLPSSSSEQSPLQKLVTPSSSDFNLTEEVARKQENNSSVDLQSHNTRKHFQSQKLSQVKVQKRKTWLRPPLNYSHLIVLALKNSPHCGLNVQEIYSFIRQHFPYFRTASDGWKSTLRHDLCFLGSFKKLPVCSEDGATTRRPRACLWGLTEEGHNRFWEETRALASAQRESIQQCMSQPEMMASLFDL</sequence>
<dbReference type="CTD" id="139628"/>
<protein>
    <submittedName>
        <fullName evidence="9">Forkhead box protein R2</fullName>
    </submittedName>
</protein>
<feature type="domain" description="Fork-head" evidence="7">
    <location>
        <begin position="197"/>
        <end position="289"/>
    </location>
</feature>
<feature type="compositionally biased region" description="Polar residues" evidence="6">
    <location>
        <begin position="164"/>
        <end position="173"/>
    </location>
</feature>
<dbReference type="InterPro" id="IPR001766">
    <property type="entry name" value="Fork_head_dom"/>
</dbReference>
<keyword evidence="8" id="KW-1185">Reference proteome</keyword>
<feature type="region of interest" description="Disordered" evidence="6">
    <location>
        <begin position="55"/>
        <end position="75"/>
    </location>
</feature>
<evidence type="ECO:0000313" key="9">
    <source>
        <dbReference type="RefSeq" id="XP_008050848.1"/>
    </source>
</evidence>
<keyword evidence="4 5" id="KW-0539">Nucleus</keyword>
<keyword evidence="2 5" id="KW-0238">DNA-binding</keyword>
<dbReference type="KEGG" id="csyr:103254609"/>
<dbReference type="GO" id="GO:0005634">
    <property type="term" value="C:nucleus"/>
    <property type="evidence" value="ECO:0007669"/>
    <property type="project" value="UniProtKB-SubCell"/>
</dbReference>
<dbReference type="PANTHER" id="PTHR46789:SF2">
    <property type="entry name" value="FORKHEAD BOX PROTEIN R2"/>
    <property type="match status" value="1"/>
</dbReference>
<dbReference type="AlphaFoldDB" id="A0A1U7T3B4"/>
<dbReference type="InterPro" id="IPR036388">
    <property type="entry name" value="WH-like_DNA-bd_sf"/>
</dbReference>
<feature type="region of interest" description="Disordered" evidence="6">
    <location>
        <begin position="126"/>
        <end position="183"/>
    </location>
</feature>
<dbReference type="InterPro" id="IPR052328">
    <property type="entry name" value="FOX_transcription_regulators"/>
</dbReference>
<reference evidence="9" key="1">
    <citation type="submission" date="2025-08" db="UniProtKB">
        <authorList>
            <consortium name="RefSeq"/>
        </authorList>
    </citation>
    <scope>IDENTIFICATION</scope>
</reference>
<keyword evidence="1" id="KW-0805">Transcription regulation</keyword>
<dbReference type="RefSeq" id="XP_008050848.1">
    <property type="nucleotide sequence ID" value="XM_008052657.1"/>
</dbReference>
<evidence type="ECO:0000256" key="6">
    <source>
        <dbReference type="SAM" id="MobiDB-lite"/>
    </source>
</evidence>
<dbReference type="PANTHER" id="PTHR46789">
    <property type="entry name" value="FORKHEAD BOX PROTEIN R1"/>
    <property type="match status" value="1"/>
</dbReference>